<reference evidence="3 4" key="1">
    <citation type="submission" date="2016-10" db="EMBL/GenBank/DDBJ databases">
        <authorList>
            <person name="Varghese N."/>
            <person name="Submissions S."/>
        </authorList>
    </citation>
    <scope>NUCLEOTIDE SEQUENCE [LARGE SCALE GENOMIC DNA]</scope>
    <source>
        <strain evidence="4">ATCC 20501</strain>
        <strain evidence="2 3">CGMCC 4.3529</strain>
    </source>
</reference>
<dbReference type="Proteomes" id="UP000236729">
    <property type="component" value="Unassembled WGS sequence"/>
</dbReference>
<name>A0A1H6E0E3_9PSEU</name>
<evidence type="ECO:0000313" key="2">
    <source>
        <dbReference type="EMBL" id="SFD92466.1"/>
    </source>
</evidence>
<accession>A0A1H6E0E3</accession>
<gene>
    <name evidence="1" type="ORF">SAMN02982929_05268</name>
    <name evidence="2" type="ORF">SAMN05216506_107244</name>
</gene>
<evidence type="ECO:0000313" key="4">
    <source>
        <dbReference type="Proteomes" id="UP000236729"/>
    </source>
</evidence>
<dbReference type="AlphaFoldDB" id="A0A1H6E0E3"/>
<accession>A0A1I1WBA3</accession>
<dbReference type="EMBL" id="FNVB01000008">
    <property type="protein sequence ID" value="SEG90603.1"/>
    <property type="molecule type" value="Genomic_DNA"/>
</dbReference>
<sequence>MEIEQIEAALRALGRYTGDGGVGEHVLEAERLGVDPDGYQYLLTNVLLGAAQREAIDSDPSRMTRELIIGSYQQQLVGAGVLDDDQGIRELLIWQALRLWGLLRVLANRPEGKFDHPSLYAAECAINAARLLLTDATMKLHPDIQDCISSPEWAEVAGSLTEAQKIVQDLRQ</sequence>
<evidence type="ECO:0000313" key="1">
    <source>
        <dbReference type="EMBL" id="SEG90603.1"/>
    </source>
</evidence>
<keyword evidence="3" id="KW-1185">Reference proteome</keyword>
<evidence type="ECO:0000313" key="3">
    <source>
        <dbReference type="Proteomes" id="UP000199690"/>
    </source>
</evidence>
<organism evidence="1 4">
    <name type="scientific">Saccharopolyspora kobensis</name>
    <dbReference type="NCBI Taxonomy" id="146035"/>
    <lineage>
        <taxon>Bacteria</taxon>
        <taxon>Bacillati</taxon>
        <taxon>Actinomycetota</taxon>
        <taxon>Actinomycetes</taxon>
        <taxon>Pseudonocardiales</taxon>
        <taxon>Pseudonocardiaceae</taxon>
        <taxon>Saccharopolyspora</taxon>
    </lineage>
</organism>
<protein>
    <submittedName>
        <fullName evidence="1">Uncharacterized protein</fullName>
    </submittedName>
</protein>
<dbReference type="EMBL" id="FOME01000007">
    <property type="protein sequence ID" value="SFD92466.1"/>
    <property type="molecule type" value="Genomic_DNA"/>
</dbReference>
<proteinExistence type="predicted"/>
<reference evidence="1" key="2">
    <citation type="submission" date="2016-10" db="EMBL/GenBank/DDBJ databases">
        <authorList>
            <person name="de Groot N.N."/>
        </authorList>
    </citation>
    <scope>NUCLEOTIDE SEQUENCE [LARGE SCALE GENOMIC DNA]</scope>
    <source>
        <strain evidence="1">ATCC 20501</strain>
    </source>
</reference>
<dbReference type="InterPro" id="IPR046212">
    <property type="entry name" value="DUF6245"/>
</dbReference>
<dbReference type="RefSeq" id="WP_107916164.1">
    <property type="nucleotide sequence ID" value="NZ_FNVB01000008.1"/>
</dbReference>
<dbReference type="Pfam" id="PF19758">
    <property type="entry name" value="DUF6245"/>
    <property type="match status" value="1"/>
</dbReference>
<dbReference type="Proteomes" id="UP000199690">
    <property type="component" value="Unassembled WGS sequence"/>
</dbReference>